<reference evidence="1 2" key="1">
    <citation type="journal article" date="2018" name="Front. Plant Sci.">
        <title>Red Clover (Trifolium pratense) and Zigzag Clover (T. medium) - A Picture of Genomic Similarities and Differences.</title>
        <authorList>
            <person name="Dluhosova J."/>
            <person name="Istvanek J."/>
            <person name="Nedelnik J."/>
            <person name="Repkova J."/>
        </authorList>
    </citation>
    <scope>NUCLEOTIDE SEQUENCE [LARGE SCALE GENOMIC DNA]</scope>
    <source>
        <strain evidence="2">cv. 10/8</strain>
        <tissue evidence="1">Leaf</tissue>
    </source>
</reference>
<proteinExistence type="predicted"/>
<keyword evidence="2" id="KW-1185">Reference proteome</keyword>
<evidence type="ECO:0000313" key="2">
    <source>
        <dbReference type="Proteomes" id="UP000265520"/>
    </source>
</evidence>
<accession>A0A392V9X0</accession>
<comment type="caution">
    <text evidence="1">The sequence shown here is derived from an EMBL/GenBank/DDBJ whole genome shotgun (WGS) entry which is preliminary data.</text>
</comment>
<protein>
    <submittedName>
        <fullName evidence="1">Uncharacterized protein</fullName>
    </submittedName>
</protein>
<name>A0A392V9X0_9FABA</name>
<dbReference type="AlphaFoldDB" id="A0A392V9X0"/>
<sequence>MEAKFLVDLSFLVTDFDGGSDGSVIAHVDDGGEARAWIK</sequence>
<evidence type="ECO:0000313" key="1">
    <source>
        <dbReference type="EMBL" id="MCI84252.1"/>
    </source>
</evidence>
<organism evidence="1 2">
    <name type="scientific">Trifolium medium</name>
    <dbReference type="NCBI Taxonomy" id="97028"/>
    <lineage>
        <taxon>Eukaryota</taxon>
        <taxon>Viridiplantae</taxon>
        <taxon>Streptophyta</taxon>
        <taxon>Embryophyta</taxon>
        <taxon>Tracheophyta</taxon>
        <taxon>Spermatophyta</taxon>
        <taxon>Magnoliopsida</taxon>
        <taxon>eudicotyledons</taxon>
        <taxon>Gunneridae</taxon>
        <taxon>Pentapetalae</taxon>
        <taxon>rosids</taxon>
        <taxon>fabids</taxon>
        <taxon>Fabales</taxon>
        <taxon>Fabaceae</taxon>
        <taxon>Papilionoideae</taxon>
        <taxon>50 kb inversion clade</taxon>
        <taxon>NPAAA clade</taxon>
        <taxon>Hologalegina</taxon>
        <taxon>IRL clade</taxon>
        <taxon>Trifolieae</taxon>
        <taxon>Trifolium</taxon>
    </lineage>
</organism>
<dbReference type="Proteomes" id="UP000265520">
    <property type="component" value="Unassembled WGS sequence"/>
</dbReference>
<dbReference type="EMBL" id="LXQA011086391">
    <property type="protein sequence ID" value="MCI84252.1"/>
    <property type="molecule type" value="Genomic_DNA"/>
</dbReference>
<feature type="non-terminal residue" evidence="1">
    <location>
        <position position="39"/>
    </location>
</feature>